<dbReference type="InterPro" id="IPR033900">
    <property type="entry name" value="Gram_neg_porin_domain"/>
</dbReference>
<dbReference type="GO" id="GO:0009279">
    <property type="term" value="C:cell outer membrane"/>
    <property type="evidence" value="ECO:0007669"/>
    <property type="project" value="UniProtKB-SubCell"/>
</dbReference>
<feature type="chain" id="PRO_5031394168" evidence="11">
    <location>
        <begin position="25"/>
        <end position="335"/>
    </location>
</feature>
<evidence type="ECO:0000256" key="8">
    <source>
        <dbReference type="ARBA" id="ARBA00023114"/>
    </source>
</evidence>
<keyword evidence="14" id="KW-1185">Reference proteome</keyword>
<evidence type="ECO:0000256" key="1">
    <source>
        <dbReference type="ARBA" id="ARBA00004571"/>
    </source>
</evidence>
<keyword evidence="8" id="KW-0626">Porin</keyword>
<sequence length="335" mass="34415">MKAAIKSATRGMMAFGMVSGVAMAQSNVTIYGVADAGLALERGGPAGSVSKVTSGIASGSRLGFKGKEDLGDGLAANFVVENGFGIDTGAAGQGGLLFGRQAWAGLSGSFGAVALGRQYSPLYKTLRDVADPFCDGLAGAITNVFVGNTRVDNMVSYASPRLAGWSAELAYGAGEVAGDAAANRTLGASATYGEGPLTVVLVHHQRENPLATAHSRNTLLTARYVFANGVTGHVAHAVNRDLAGNGSKDTLLGGTMRMGAGKFIASVIYHQDDTAADRDARQYAVGYLYSLSKRTDLYTAYGHVNNRNGASFKIGNATDSGSGATGVNLGMRHVF</sequence>
<dbReference type="RefSeq" id="WP_182213252.1">
    <property type="nucleotide sequence ID" value="NZ_JACEZS010000001.1"/>
</dbReference>
<keyword evidence="3" id="KW-0813">Transport</keyword>
<evidence type="ECO:0000256" key="9">
    <source>
        <dbReference type="ARBA" id="ARBA00023136"/>
    </source>
</evidence>
<proteinExistence type="predicted"/>
<keyword evidence="10" id="KW-0998">Cell outer membrane</keyword>
<comment type="caution">
    <text evidence="13">The sequence shown here is derived from an EMBL/GenBank/DDBJ whole genome shotgun (WGS) entry which is preliminary data.</text>
</comment>
<dbReference type="PRINTS" id="PR00182">
    <property type="entry name" value="ECOLNEIPORIN"/>
</dbReference>
<comment type="subcellular location">
    <subcellularLocation>
        <location evidence="1">Cell outer membrane</location>
        <topology evidence="1">Multi-pass membrane protein</topology>
    </subcellularLocation>
</comment>
<dbReference type="CDD" id="cd00342">
    <property type="entry name" value="gram_neg_porins"/>
    <property type="match status" value="1"/>
</dbReference>
<evidence type="ECO:0000256" key="5">
    <source>
        <dbReference type="ARBA" id="ARBA00022692"/>
    </source>
</evidence>
<evidence type="ECO:0000256" key="7">
    <source>
        <dbReference type="ARBA" id="ARBA00023065"/>
    </source>
</evidence>
<gene>
    <name evidence="13" type="ORF">H3H36_01665</name>
</gene>
<dbReference type="Proteomes" id="UP000566711">
    <property type="component" value="Unassembled WGS sequence"/>
</dbReference>
<dbReference type="InterPro" id="IPR001702">
    <property type="entry name" value="Porin_Gram-ve"/>
</dbReference>
<keyword evidence="4" id="KW-1134">Transmembrane beta strand</keyword>
<keyword evidence="9" id="KW-0472">Membrane</keyword>
<dbReference type="Pfam" id="PF13609">
    <property type="entry name" value="Porin_4"/>
    <property type="match status" value="1"/>
</dbReference>
<evidence type="ECO:0000313" key="14">
    <source>
        <dbReference type="Proteomes" id="UP000566711"/>
    </source>
</evidence>
<dbReference type="GO" id="GO:0034220">
    <property type="term" value="P:monoatomic ion transmembrane transport"/>
    <property type="evidence" value="ECO:0007669"/>
    <property type="project" value="InterPro"/>
</dbReference>
<dbReference type="Gene3D" id="2.40.160.10">
    <property type="entry name" value="Porin"/>
    <property type="match status" value="1"/>
</dbReference>
<dbReference type="InterPro" id="IPR050298">
    <property type="entry name" value="Gram-neg_bact_OMP"/>
</dbReference>
<dbReference type="PRINTS" id="PR00184">
    <property type="entry name" value="NEISSPPORIN"/>
</dbReference>
<feature type="signal peptide" evidence="11">
    <location>
        <begin position="1"/>
        <end position="24"/>
    </location>
</feature>
<dbReference type="EMBL" id="JACEZS010000001">
    <property type="protein sequence ID" value="MBA5604067.1"/>
    <property type="molecule type" value="Genomic_DNA"/>
</dbReference>
<keyword evidence="7" id="KW-0406">Ion transport</keyword>
<evidence type="ECO:0000313" key="13">
    <source>
        <dbReference type="EMBL" id="MBA5604067.1"/>
    </source>
</evidence>
<name>A0A7W2I571_9BURK</name>
<organism evidence="13 14">
    <name type="scientific">Rugamonas fusca</name>
    <dbReference type="NCBI Taxonomy" id="2758568"/>
    <lineage>
        <taxon>Bacteria</taxon>
        <taxon>Pseudomonadati</taxon>
        <taxon>Pseudomonadota</taxon>
        <taxon>Betaproteobacteria</taxon>
        <taxon>Burkholderiales</taxon>
        <taxon>Oxalobacteraceae</taxon>
        <taxon>Telluria group</taxon>
        <taxon>Rugamonas</taxon>
    </lineage>
</organism>
<dbReference type="AlphaFoldDB" id="A0A7W2I571"/>
<evidence type="ECO:0000256" key="2">
    <source>
        <dbReference type="ARBA" id="ARBA00011233"/>
    </source>
</evidence>
<evidence type="ECO:0000259" key="12">
    <source>
        <dbReference type="Pfam" id="PF13609"/>
    </source>
</evidence>
<evidence type="ECO:0000256" key="10">
    <source>
        <dbReference type="ARBA" id="ARBA00023237"/>
    </source>
</evidence>
<evidence type="ECO:0000256" key="4">
    <source>
        <dbReference type="ARBA" id="ARBA00022452"/>
    </source>
</evidence>
<protein>
    <submittedName>
        <fullName evidence="13">Porin</fullName>
    </submittedName>
</protein>
<reference evidence="13 14" key="1">
    <citation type="submission" date="2020-07" db="EMBL/GenBank/DDBJ databases">
        <title>Novel species isolated from subtropical streams in China.</title>
        <authorList>
            <person name="Lu H."/>
        </authorList>
    </citation>
    <scope>NUCLEOTIDE SEQUENCE [LARGE SCALE GENOMIC DNA]</scope>
    <source>
        <strain evidence="13 14">FT3S</strain>
    </source>
</reference>
<dbReference type="SUPFAM" id="SSF56935">
    <property type="entry name" value="Porins"/>
    <property type="match status" value="1"/>
</dbReference>
<evidence type="ECO:0000256" key="3">
    <source>
        <dbReference type="ARBA" id="ARBA00022448"/>
    </source>
</evidence>
<dbReference type="InterPro" id="IPR023614">
    <property type="entry name" value="Porin_dom_sf"/>
</dbReference>
<keyword evidence="6 11" id="KW-0732">Signal</keyword>
<feature type="domain" description="Porin" evidence="12">
    <location>
        <begin position="14"/>
        <end position="308"/>
    </location>
</feature>
<evidence type="ECO:0000256" key="11">
    <source>
        <dbReference type="SAM" id="SignalP"/>
    </source>
</evidence>
<dbReference type="PANTHER" id="PTHR34501">
    <property type="entry name" value="PROTEIN YDDL-RELATED"/>
    <property type="match status" value="1"/>
</dbReference>
<comment type="subunit">
    <text evidence="2">Homotrimer.</text>
</comment>
<dbReference type="InterPro" id="IPR002299">
    <property type="entry name" value="Porin_Neis"/>
</dbReference>
<dbReference type="PANTHER" id="PTHR34501:SF9">
    <property type="entry name" value="MAJOR OUTER MEMBRANE PROTEIN P.IA"/>
    <property type="match status" value="1"/>
</dbReference>
<dbReference type="GO" id="GO:0015288">
    <property type="term" value="F:porin activity"/>
    <property type="evidence" value="ECO:0007669"/>
    <property type="project" value="UniProtKB-KW"/>
</dbReference>
<dbReference type="GO" id="GO:0046930">
    <property type="term" value="C:pore complex"/>
    <property type="evidence" value="ECO:0007669"/>
    <property type="project" value="UniProtKB-KW"/>
</dbReference>
<evidence type="ECO:0000256" key="6">
    <source>
        <dbReference type="ARBA" id="ARBA00022729"/>
    </source>
</evidence>
<keyword evidence="5" id="KW-0812">Transmembrane</keyword>
<accession>A0A7W2I571</accession>